<evidence type="ECO:0000313" key="3">
    <source>
        <dbReference type="Proteomes" id="UP000285523"/>
    </source>
</evidence>
<feature type="domain" description="Methyltransferase type 11" evidence="1">
    <location>
        <begin position="125"/>
        <end position="173"/>
    </location>
</feature>
<dbReference type="EMBL" id="QYYD01000011">
    <property type="protein sequence ID" value="RJF74369.1"/>
    <property type="molecule type" value="Genomic_DNA"/>
</dbReference>
<keyword evidence="2" id="KW-0808">Transferase</keyword>
<dbReference type="GO" id="GO:0032259">
    <property type="term" value="P:methylation"/>
    <property type="evidence" value="ECO:0007669"/>
    <property type="project" value="UniProtKB-KW"/>
</dbReference>
<dbReference type="SUPFAM" id="SSF53335">
    <property type="entry name" value="S-adenosyl-L-methionine-dependent methyltransferases"/>
    <property type="match status" value="1"/>
</dbReference>
<gene>
    <name evidence="2" type="ORF">D4Q52_12875</name>
</gene>
<dbReference type="OrthoDB" id="9810247at2"/>
<reference evidence="2 3" key="1">
    <citation type="submission" date="2018-09" db="EMBL/GenBank/DDBJ databases">
        <title>Draft genome sequence of Rhodopseudomonas palustris 2.1.18.</title>
        <authorList>
            <person name="Robertson S.L."/>
            <person name="Meyer T.E."/>
            <person name="Kyndt J.A."/>
        </authorList>
    </citation>
    <scope>NUCLEOTIDE SEQUENCE [LARGE SCALE GENOMIC DNA]</scope>
    <source>
        <strain evidence="2 3">2.1.18</strain>
    </source>
</reference>
<dbReference type="InterPro" id="IPR013216">
    <property type="entry name" value="Methyltransf_11"/>
</dbReference>
<accession>A0A418VE50</accession>
<name>A0A418VE50_RHOPL</name>
<proteinExistence type="predicted"/>
<keyword evidence="2" id="KW-0489">Methyltransferase</keyword>
<comment type="caution">
    <text evidence="2">The sequence shown here is derived from an EMBL/GenBank/DDBJ whole genome shotgun (WGS) entry which is preliminary data.</text>
</comment>
<protein>
    <submittedName>
        <fullName evidence="2">Methyltransferase domain-containing protein</fullName>
    </submittedName>
</protein>
<evidence type="ECO:0000313" key="2">
    <source>
        <dbReference type="EMBL" id="RJF74369.1"/>
    </source>
</evidence>
<dbReference type="GO" id="GO:0008757">
    <property type="term" value="F:S-adenosylmethionine-dependent methyltransferase activity"/>
    <property type="evidence" value="ECO:0007669"/>
    <property type="project" value="InterPro"/>
</dbReference>
<dbReference type="Proteomes" id="UP000285523">
    <property type="component" value="Unassembled WGS sequence"/>
</dbReference>
<evidence type="ECO:0000259" key="1">
    <source>
        <dbReference type="Pfam" id="PF08241"/>
    </source>
</evidence>
<dbReference type="Pfam" id="PF08241">
    <property type="entry name" value="Methyltransf_11"/>
    <property type="match status" value="1"/>
</dbReference>
<dbReference type="RefSeq" id="WP_119856944.1">
    <property type="nucleotide sequence ID" value="NZ_QYYD01000011.1"/>
</dbReference>
<sequence>MKNDDDLMGHWQGVVETRFAYCPVCGIHGVFRSYAPQEFPCKRNDFICQHCTSVGRNRHVAIAVLDIFKTRTSAASLTDFALNFEGALYITCVKEAVYEAVKTGKNVVSSEYVDGVEPGTFKNGILCQDIQRTTFHDNSFDLIITEDVLEHVPAPERAFNEIRRILRPGGYHISTIPVSWDQEVSFARAKLKDGDVVHLVEPEYHGDPFRPEGVLAFTTYGRDIVERFCSLIGPSEILSAHGDKFYESVFAIYNSWVFVSRKIG</sequence>
<dbReference type="Gene3D" id="3.40.50.150">
    <property type="entry name" value="Vaccinia Virus protein VP39"/>
    <property type="match status" value="1"/>
</dbReference>
<dbReference type="AlphaFoldDB" id="A0A418VE50"/>
<dbReference type="CDD" id="cd02440">
    <property type="entry name" value="AdoMet_MTases"/>
    <property type="match status" value="1"/>
</dbReference>
<dbReference type="InterPro" id="IPR029063">
    <property type="entry name" value="SAM-dependent_MTases_sf"/>
</dbReference>
<organism evidence="2 3">
    <name type="scientific">Rhodopseudomonas palustris</name>
    <dbReference type="NCBI Taxonomy" id="1076"/>
    <lineage>
        <taxon>Bacteria</taxon>
        <taxon>Pseudomonadati</taxon>
        <taxon>Pseudomonadota</taxon>
        <taxon>Alphaproteobacteria</taxon>
        <taxon>Hyphomicrobiales</taxon>
        <taxon>Nitrobacteraceae</taxon>
        <taxon>Rhodopseudomonas</taxon>
    </lineage>
</organism>